<organism evidence="1 2">
    <name type="scientific">Melia azedarach</name>
    <name type="common">Chinaberry tree</name>
    <dbReference type="NCBI Taxonomy" id="155640"/>
    <lineage>
        <taxon>Eukaryota</taxon>
        <taxon>Viridiplantae</taxon>
        <taxon>Streptophyta</taxon>
        <taxon>Embryophyta</taxon>
        <taxon>Tracheophyta</taxon>
        <taxon>Spermatophyta</taxon>
        <taxon>Magnoliopsida</taxon>
        <taxon>eudicotyledons</taxon>
        <taxon>Gunneridae</taxon>
        <taxon>Pentapetalae</taxon>
        <taxon>rosids</taxon>
        <taxon>malvids</taxon>
        <taxon>Sapindales</taxon>
        <taxon>Meliaceae</taxon>
        <taxon>Melia</taxon>
    </lineage>
</organism>
<gene>
    <name evidence="1" type="ORF">OWV82_009711</name>
</gene>
<reference evidence="1 2" key="1">
    <citation type="journal article" date="2023" name="Science">
        <title>Complex scaffold remodeling in plant triterpene biosynthesis.</title>
        <authorList>
            <person name="De La Pena R."/>
            <person name="Hodgson H."/>
            <person name="Liu J.C."/>
            <person name="Stephenson M.J."/>
            <person name="Martin A.C."/>
            <person name="Owen C."/>
            <person name="Harkess A."/>
            <person name="Leebens-Mack J."/>
            <person name="Jimenez L.E."/>
            <person name="Osbourn A."/>
            <person name="Sattely E.S."/>
        </authorList>
    </citation>
    <scope>NUCLEOTIDE SEQUENCE [LARGE SCALE GENOMIC DNA]</scope>
    <source>
        <strain evidence="2">cv. JPN11</strain>
        <tissue evidence="1">Leaf</tissue>
    </source>
</reference>
<proteinExistence type="predicted"/>
<dbReference type="EMBL" id="CM051398">
    <property type="protein sequence ID" value="KAJ4717967.1"/>
    <property type="molecule type" value="Genomic_DNA"/>
</dbReference>
<name>A0ACC1Y2M7_MELAZ</name>
<evidence type="ECO:0000313" key="2">
    <source>
        <dbReference type="Proteomes" id="UP001164539"/>
    </source>
</evidence>
<sequence>MRGGKEEGKMTSPMFPRLHVNDTEKGGPRAPPRNKMALYEQLSVPPQRINSGSTSILPLPPHNGSSFVPSKSSSNGGSQERSVFSQFCNSPAPSFLAENLHSYPSTGIKLNTTLANQERKSMKPANYQSLNAAGPLSSTAKSSSLKPSNFSNFRHFSLKKPGDKDDVRFPSSGQLGTALHCGNSQQSKDRKYKQKKGSGLGDIKSRPYMRNRTDENTSQTSEDPVDDSASIPFSIDRNLADASSIHSSKIKHPESLKRPHSSLNQENSSSSMDILNGLPNTNSRLHRECVALRDEMALTDSILMETARDVDRENVFKVRMDSCLRPSLGDNSSSSNGLENDSECHEDKNGKSVEVREVDRHNNVYNTSMLDSVSALGVSPDDVVGVIGEQQFWKARRAIINQQRVFALQVFELHRLMKVQRSIARSPHLLLEDNLYIGKPPLSVPQAKKLRSEYVLEPPPPIEKAKDYPQNPDPITECADENAVANVPHPSVNNGSSKGLVTQRSNSGNVPLAPISKNNKPSPWCFPPSGNQWLVSVMSPSEGLVYKPYTGPCPPTAGFLAPFYGSCGPISLNPTGTDFLNAAYGVPAAHQQGIGILPTTPPVGQTYFPPYGMPVMSQSISGSAVEQMSPFPGVRSKDNNSSMLDINFMIPHQSSRNMSSQMSRVISYRLEKFQASKESEVQGSTASSPSERAKGDALPLFPMEPIVQASDQNAQTSEKQARVIKVVPRNPRLATESAARIFQSIQEERKQYD</sequence>
<protein>
    <submittedName>
        <fullName evidence="1">Protein EARLY FLOWERING 3-like</fullName>
    </submittedName>
</protein>
<dbReference type="Proteomes" id="UP001164539">
    <property type="component" value="Chromosome 5"/>
</dbReference>
<evidence type="ECO:0000313" key="1">
    <source>
        <dbReference type="EMBL" id="KAJ4717967.1"/>
    </source>
</evidence>
<keyword evidence="2" id="KW-1185">Reference proteome</keyword>
<comment type="caution">
    <text evidence="1">The sequence shown here is derived from an EMBL/GenBank/DDBJ whole genome shotgun (WGS) entry which is preliminary data.</text>
</comment>
<accession>A0ACC1Y2M7</accession>